<evidence type="ECO:0000256" key="10">
    <source>
        <dbReference type="ARBA" id="ARBA00039918"/>
    </source>
</evidence>
<dbReference type="Pfam" id="PF00083">
    <property type="entry name" value="Sugar_tr"/>
    <property type="match status" value="1"/>
</dbReference>
<evidence type="ECO:0000256" key="8">
    <source>
        <dbReference type="ARBA" id="ARBA00023136"/>
    </source>
</evidence>
<dbReference type="Gene3D" id="1.20.1250.20">
    <property type="entry name" value="MFS general substrate transporter like domains"/>
    <property type="match status" value="1"/>
</dbReference>
<evidence type="ECO:0000256" key="9">
    <source>
        <dbReference type="ARBA" id="ARBA00037295"/>
    </source>
</evidence>
<dbReference type="PROSITE" id="PS00216">
    <property type="entry name" value="SUGAR_TRANSPORT_1"/>
    <property type="match status" value="1"/>
</dbReference>
<evidence type="ECO:0000256" key="5">
    <source>
        <dbReference type="ARBA" id="ARBA00022692"/>
    </source>
</evidence>
<dbReference type="InterPro" id="IPR020846">
    <property type="entry name" value="MFS_dom"/>
</dbReference>
<dbReference type="PATRIC" id="fig|1703.10.peg.3791"/>
<keyword evidence="8" id="KW-0472">Membrane</keyword>
<organism evidence="12 13">
    <name type="scientific">Brevibacterium aurantiacum</name>
    <dbReference type="NCBI Taxonomy" id="273384"/>
    <lineage>
        <taxon>Bacteria</taxon>
        <taxon>Bacillati</taxon>
        <taxon>Actinomycetota</taxon>
        <taxon>Actinomycetes</taxon>
        <taxon>Micrococcales</taxon>
        <taxon>Brevibacteriaceae</taxon>
        <taxon>Brevibacterium</taxon>
    </lineage>
</organism>
<dbReference type="InterPro" id="IPR005829">
    <property type="entry name" value="Sugar_transporter_CS"/>
</dbReference>
<dbReference type="PROSITE" id="PS00217">
    <property type="entry name" value="SUGAR_TRANSPORT_2"/>
    <property type="match status" value="1"/>
</dbReference>
<feature type="domain" description="Major facilitator superfamily (MFS) profile" evidence="11">
    <location>
        <begin position="19"/>
        <end position="431"/>
    </location>
</feature>
<dbReference type="EMBL" id="CP017150">
    <property type="protein sequence ID" value="AOP55373.1"/>
    <property type="molecule type" value="Genomic_DNA"/>
</dbReference>
<dbReference type="InterPro" id="IPR036259">
    <property type="entry name" value="MFS_trans_sf"/>
</dbReference>
<dbReference type="GO" id="GO:0015293">
    <property type="term" value="F:symporter activity"/>
    <property type="evidence" value="ECO:0007669"/>
    <property type="project" value="UniProtKB-KW"/>
</dbReference>
<dbReference type="Pfam" id="PF07690">
    <property type="entry name" value="MFS_1"/>
    <property type="match status" value="1"/>
</dbReference>
<dbReference type="PANTHER" id="PTHR43045:SF1">
    <property type="entry name" value="SHIKIMATE TRANSPORTER"/>
    <property type="match status" value="1"/>
</dbReference>
<sequence length="451" mass="49164">MSSSNNAERKTIRAQLRKVVAASMAGTVVEWYEFFLYGSAATLVFNHILFPPSDDPLTPILAGFATYAVGFIARPIGGIVFGHFGDKYGRKKLLQLSIVLVGVATFLMGCLPTFDQIGPFAPILLVLLRVVQGFAVGGEWGGAVLLVAEHAPNKERGFWSSFPQSGVPLGNLLATGVLFVLTATLTEEHFLSWGWRVAFWLSAVIVLIGYYIRTRVSDAPIFDEVQSEGIEEGVDYGIKAVFKRYPREVFAAMGLRFVENIHYYIVVTFSITYLAQVVKIESSEILGLLLGAHAIHAVLVPFVGAMADKVGRKLPYGIGIALTATWGFFAFPMYDTASAVMIFLALLLGLIFHALMYAGQPAIMSEMFPTRMRNSGVSTGYQVTAIVAGSFAPIIAVALLQKFESSVPIAIYVLVAAAISMIALLYTKETKGIDLRSLDQVDKDRRHAAQR</sequence>
<dbReference type="RefSeq" id="WP_069601082.1">
    <property type="nucleotide sequence ID" value="NZ_CP017150.1"/>
</dbReference>
<evidence type="ECO:0000256" key="7">
    <source>
        <dbReference type="ARBA" id="ARBA00022989"/>
    </source>
</evidence>
<evidence type="ECO:0000256" key="4">
    <source>
        <dbReference type="ARBA" id="ARBA00022475"/>
    </source>
</evidence>
<comment type="similarity">
    <text evidence="2">Belongs to the major facilitator superfamily. Metabolite:H+ Symporter (MHS) family (TC 2.A.1.6) family.</text>
</comment>
<evidence type="ECO:0000256" key="6">
    <source>
        <dbReference type="ARBA" id="ARBA00022847"/>
    </source>
</evidence>
<keyword evidence="4" id="KW-1003">Cell membrane</keyword>
<evidence type="ECO:0000313" key="12">
    <source>
        <dbReference type="EMBL" id="AOP55373.1"/>
    </source>
</evidence>
<gene>
    <name evidence="12" type="ORF">BLSMQ_3675</name>
</gene>
<reference evidence="13" key="1">
    <citation type="submission" date="2016-09" db="EMBL/GenBank/DDBJ databases">
        <title>Complete Genome Sequence of Brevibacterium linens SMQ-1335.</title>
        <authorList>
            <person name="de Melo A.G."/>
            <person name="Labrie S.J."/>
            <person name="Dumaresq J."/>
            <person name="Roberts R.J."/>
            <person name="Tremblay D.M."/>
            <person name="Moineau S."/>
        </authorList>
    </citation>
    <scope>NUCLEOTIDE SEQUENCE [LARGE SCALE GENOMIC DNA]</scope>
    <source>
        <strain evidence="13">SMQ-1335</strain>
    </source>
</reference>
<comment type="subcellular location">
    <subcellularLocation>
        <location evidence="1">Cell membrane</location>
        <topology evidence="1">Multi-pass membrane protein</topology>
    </subcellularLocation>
</comment>
<dbReference type="OrthoDB" id="8953821at2"/>
<dbReference type="InterPro" id="IPR005828">
    <property type="entry name" value="MFS_sugar_transport-like"/>
</dbReference>
<dbReference type="eggNOG" id="COG0477">
    <property type="taxonomic scope" value="Bacteria"/>
</dbReference>
<evidence type="ECO:0000259" key="11">
    <source>
        <dbReference type="PROSITE" id="PS50850"/>
    </source>
</evidence>
<keyword evidence="5" id="KW-0812">Transmembrane</keyword>
<dbReference type="KEGG" id="blin:BLSMQ_3675"/>
<dbReference type="PANTHER" id="PTHR43045">
    <property type="entry name" value="SHIKIMATE TRANSPORTER"/>
    <property type="match status" value="1"/>
</dbReference>
<evidence type="ECO:0000313" key="13">
    <source>
        <dbReference type="Proteomes" id="UP000094793"/>
    </source>
</evidence>
<dbReference type="GO" id="GO:0005886">
    <property type="term" value="C:plasma membrane"/>
    <property type="evidence" value="ECO:0007669"/>
    <property type="project" value="UniProtKB-SubCell"/>
</dbReference>
<dbReference type="PROSITE" id="PS50850">
    <property type="entry name" value="MFS"/>
    <property type="match status" value="1"/>
</dbReference>
<accession>A0A1D7W8J7</accession>
<evidence type="ECO:0000256" key="2">
    <source>
        <dbReference type="ARBA" id="ARBA00008240"/>
    </source>
</evidence>
<dbReference type="CDD" id="cd17369">
    <property type="entry name" value="MFS_ShiA_like"/>
    <property type="match status" value="1"/>
</dbReference>
<proteinExistence type="inferred from homology"/>
<dbReference type="AlphaFoldDB" id="A0A1D7W8J7"/>
<name>A0A1D7W8J7_BREAU</name>
<keyword evidence="7" id="KW-1133">Transmembrane helix</keyword>
<dbReference type="InterPro" id="IPR011701">
    <property type="entry name" value="MFS"/>
</dbReference>
<keyword evidence="3" id="KW-0813">Transport</keyword>
<evidence type="ECO:0000256" key="3">
    <source>
        <dbReference type="ARBA" id="ARBA00022448"/>
    </source>
</evidence>
<dbReference type="Proteomes" id="UP000094793">
    <property type="component" value="Chromosome"/>
</dbReference>
<protein>
    <recommendedName>
        <fullName evidence="10">Putative proline/betaine transporter</fullName>
    </recommendedName>
</protein>
<dbReference type="FunFam" id="1.20.1250.20:FF:000001">
    <property type="entry name" value="Dicarboxylate MFS transporter"/>
    <property type="match status" value="1"/>
</dbReference>
<evidence type="ECO:0000256" key="1">
    <source>
        <dbReference type="ARBA" id="ARBA00004651"/>
    </source>
</evidence>
<comment type="function">
    <text evidence="9">May be a proton symporter involved in the uptake of osmolytes such as proline and glycine betaine.</text>
</comment>
<dbReference type="SUPFAM" id="SSF103473">
    <property type="entry name" value="MFS general substrate transporter"/>
    <property type="match status" value="1"/>
</dbReference>
<keyword evidence="6" id="KW-0769">Symport</keyword>